<reference evidence="1 2" key="1">
    <citation type="submission" date="2019-03" db="EMBL/GenBank/DDBJ databases">
        <title>Draft genome sequence data and analysis of a Fermenting Bacterium, Soehngenia longevitae strain 1933PT, isolated from petroleum reservoir in Azerbaijan.</title>
        <authorList>
            <person name="Grouzdev D.S."/>
            <person name="Bidzhieva S.K."/>
            <person name="Sokolova D.S."/>
            <person name="Tourova T.P."/>
            <person name="Poltaraus A.B."/>
            <person name="Nazina T.N."/>
        </authorList>
    </citation>
    <scope>NUCLEOTIDE SEQUENCE [LARGE SCALE GENOMIC DNA]</scope>
    <source>
        <strain evidence="1 2">1933P</strain>
    </source>
</reference>
<dbReference type="OrthoDB" id="9807630at2"/>
<proteinExistence type="predicted"/>
<dbReference type="InterPro" id="IPR041492">
    <property type="entry name" value="HAD_2"/>
</dbReference>
<dbReference type="InterPro" id="IPR050155">
    <property type="entry name" value="HAD-like_hydrolase_sf"/>
</dbReference>
<dbReference type="SFLD" id="SFLDG01135">
    <property type="entry name" value="C1.5.6:_HAD__Beta-PGM__Phospha"/>
    <property type="match status" value="1"/>
</dbReference>
<gene>
    <name evidence="1" type="ORF">E4100_00075</name>
</gene>
<dbReference type="Pfam" id="PF13419">
    <property type="entry name" value="HAD_2"/>
    <property type="match status" value="1"/>
</dbReference>
<dbReference type="GO" id="GO:0008967">
    <property type="term" value="F:phosphoglycolate phosphatase activity"/>
    <property type="evidence" value="ECO:0007669"/>
    <property type="project" value="TreeGrafter"/>
</dbReference>
<dbReference type="RefSeq" id="WP_135269734.1">
    <property type="nucleotide sequence ID" value="NZ_SRIB01000001.1"/>
</dbReference>
<sequence>MHKINGIIFDLDGTLLDTIYDIADSMNIVLKKYGYPIHEYEEFKEFLGNGFRNLVKRSLPKEADESTVDRALELFTSEYEKNYMNKTKPFEGIKYILKVLQDKKIKMAVNSNKKDLFTKNLVDKFFSDINFVSVYGDREGIKRKPDPQTCLEIAKTMGLSSNEIIYIGDSEVDVMTAKNANMMSGVVAWGYRDLEQLEKYDVDHIFYNPNDILKIIE</sequence>
<comment type="caution">
    <text evidence="1">The sequence shown here is derived from an EMBL/GenBank/DDBJ whole genome shotgun (WGS) entry which is preliminary data.</text>
</comment>
<dbReference type="InterPro" id="IPR006439">
    <property type="entry name" value="HAD-SF_hydro_IA"/>
</dbReference>
<dbReference type="Gene3D" id="1.10.150.240">
    <property type="entry name" value="Putative phosphatase, domain 2"/>
    <property type="match status" value="1"/>
</dbReference>
<dbReference type="SUPFAM" id="SSF56784">
    <property type="entry name" value="HAD-like"/>
    <property type="match status" value="1"/>
</dbReference>
<dbReference type="Gene3D" id="3.40.50.1000">
    <property type="entry name" value="HAD superfamily/HAD-like"/>
    <property type="match status" value="1"/>
</dbReference>
<dbReference type="SFLD" id="SFLDG01129">
    <property type="entry name" value="C1.5:_HAD__Beta-PGM__Phosphata"/>
    <property type="match status" value="1"/>
</dbReference>
<dbReference type="Proteomes" id="UP000298381">
    <property type="component" value="Unassembled WGS sequence"/>
</dbReference>
<dbReference type="PANTHER" id="PTHR43434">
    <property type="entry name" value="PHOSPHOGLYCOLATE PHOSPHATASE"/>
    <property type="match status" value="1"/>
</dbReference>
<name>A0A4Z0D9K3_9FIRM</name>
<keyword evidence="1" id="KW-0378">Hydrolase</keyword>
<keyword evidence="2" id="KW-1185">Reference proteome</keyword>
<dbReference type="InterPro" id="IPR023214">
    <property type="entry name" value="HAD_sf"/>
</dbReference>
<dbReference type="GO" id="GO:0005829">
    <property type="term" value="C:cytosol"/>
    <property type="evidence" value="ECO:0007669"/>
    <property type="project" value="TreeGrafter"/>
</dbReference>
<dbReference type="GO" id="GO:0006281">
    <property type="term" value="P:DNA repair"/>
    <property type="evidence" value="ECO:0007669"/>
    <property type="project" value="TreeGrafter"/>
</dbReference>
<dbReference type="InterPro" id="IPR023198">
    <property type="entry name" value="PGP-like_dom2"/>
</dbReference>
<evidence type="ECO:0000313" key="2">
    <source>
        <dbReference type="Proteomes" id="UP000298381"/>
    </source>
</evidence>
<dbReference type="InterPro" id="IPR036412">
    <property type="entry name" value="HAD-like_sf"/>
</dbReference>
<dbReference type="NCBIfam" id="TIGR01549">
    <property type="entry name" value="HAD-SF-IA-v1"/>
    <property type="match status" value="1"/>
</dbReference>
<dbReference type="SFLD" id="SFLDS00003">
    <property type="entry name" value="Haloacid_Dehalogenase"/>
    <property type="match status" value="1"/>
</dbReference>
<protein>
    <submittedName>
        <fullName evidence="1">HAD family hydrolase</fullName>
    </submittedName>
</protein>
<dbReference type="PANTHER" id="PTHR43434:SF1">
    <property type="entry name" value="PHOSPHOGLYCOLATE PHOSPHATASE"/>
    <property type="match status" value="1"/>
</dbReference>
<evidence type="ECO:0000313" key="1">
    <source>
        <dbReference type="EMBL" id="TFZ41579.1"/>
    </source>
</evidence>
<dbReference type="AlphaFoldDB" id="A0A4Z0D9K3"/>
<dbReference type="EMBL" id="SRIB01000001">
    <property type="protein sequence ID" value="TFZ41579.1"/>
    <property type="molecule type" value="Genomic_DNA"/>
</dbReference>
<organism evidence="1 2">
    <name type="scientific">Soehngenia longivitae</name>
    <dbReference type="NCBI Taxonomy" id="2562294"/>
    <lineage>
        <taxon>Bacteria</taxon>
        <taxon>Bacillati</taxon>
        <taxon>Bacillota</taxon>
        <taxon>Tissierellia</taxon>
        <taxon>Tissierellales</taxon>
        <taxon>Tissierellaceae</taxon>
        <taxon>Soehngenia</taxon>
    </lineage>
</organism>
<accession>A0A4Z0D9K3</accession>